<dbReference type="RefSeq" id="WP_160335717.1">
    <property type="nucleotide sequence ID" value="NZ_WSRP01000026.1"/>
</dbReference>
<feature type="transmembrane region" description="Helical" evidence="4">
    <location>
        <begin position="207"/>
        <end position="227"/>
    </location>
</feature>
<comment type="caution">
    <text evidence="6">The sequence shown here is derived from an EMBL/GenBank/DDBJ whole genome shotgun (WGS) entry which is preliminary data.</text>
</comment>
<dbReference type="Proteomes" id="UP000472580">
    <property type="component" value="Unassembled WGS sequence"/>
</dbReference>
<dbReference type="InterPro" id="IPR036259">
    <property type="entry name" value="MFS_trans_sf"/>
</dbReference>
<proteinExistence type="predicted"/>
<keyword evidence="7" id="KW-1185">Reference proteome</keyword>
<dbReference type="GO" id="GO:0005886">
    <property type="term" value="C:plasma membrane"/>
    <property type="evidence" value="ECO:0007669"/>
    <property type="project" value="TreeGrafter"/>
</dbReference>
<dbReference type="AlphaFoldDB" id="A0A6L6YKJ4"/>
<dbReference type="PANTHER" id="PTHR43129:SF1">
    <property type="entry name" value="FOSMIDOMYCIN RESISTANCE PROTEIN"/>
    <property type="match status" value="1"/>
</dbReference>
<feature type="transmembrane region" description="Helical" evidence="4">
    <location>
        <begin position="12"/>
        <end position="31"/>
    </location>
</feature>
<keyword evidence="1 4" id="KW-0812">Transmembrane</keyword>
<sequence>MQDQTTRAHDILAIFLVSIAHASSHFYHLVIPSLFPWILPHFNLNYLQGGTLVSTFFVTSALGQSATGFLVDKIGPRLSMYLGLICLASSAFVLGLADNVPMLFAASILAGLGNSVFHPADYSLMNYNISQRYLGHAFAWHNITGNIGWAICPFFMVLMAENVGWREAAFAASSVALIVLGFQLFFRDVFSIDQSSKKFVSEEKDSGGAFSFLAVPSVWMCFFFFFFTSGAFGVLQSFSQSIFRNAYGLNLAGASAALMAYLIGAGAGALVGGFIAGQSRFSSNRVVAVCIAFSALMAVVLASEILVGYWAVVLMFLMGAGTGVAAPSRDIMIRSATVAKLGQRSFGRVYGFTYCGMDVGQSLSPLVFGPLLDKGMFSLVLFGVAALQTAAIFTALQVSDGEKKADVPSGA</sequence>
<gene>
    <name evidence="6" type="ORF">E5987_08770</name>
</gene>
<keyword evidence="2 4" id="KW-1133">Transmembrane helix</keyword>
<feature type="domain" description="Major facilitator superfamily (MFS) profile" evidence="5">
    <location>
        <begin position="13"/>
        <end position="403"/>
    </location>
</feature>
<organism evidence="6 7">
    <name type="scientific">Parasutterella muris</name>
    <dbReference type="NCBI Taxonomy" id="2565572"/>
    <lineage>
        <taxon>Bacteria</taxon>
        <taxon>Pseudomonadati</taxon>
        <taxon>Pseudomonadota</taxon>
        <taxon>Betaproteobacteria</taxon>
        <taxon>Burkholderiales</taxon>
        <taxon>Sutterellaceae</taxon>
        <taxon>Parasutterella</taxon>
    </lineage>
</organism>
<dbReference type="Gene3D" id="1.20.1250.20">
    <property type="entry name" value="MFS general substrate transporter like domains"/>
    <property type="match status" value="2"/>
</dbReference>
<feature type="transmembrane region" description="Helical" evidence="4">
    <location>
        <begin position="375"/>
        <end position="396"/>
    </location>
</feature>
<dbReference type="OrthoDB" id="8520784at2"/>
<evidence type="ECO:0000256" key="4">
    <source>
        <dbReference type="SAM" id="Phobius"/>
    </source>
</evidence>
<feature type="transmembrane region" description="Helical" evidence="4">
    <location>
        <begin position="168"/>
        <end position="186"/>
    </location>
</feature>
<evidence type="ECO:0000256" key="2">
    <source>
        <dbReference type="ARBA" id="ARBA00022989"/>
    </source>
</evidence>
<feature type="transmembrane region" description="Helical" evidence="4">
    <location>
        <begin position="286"/>
        <end position="303"/>
    </location>
</feature>
<dbReference type="PROSITE" id="PS50850">
    <property type="entry name" value="MFS"/>
    <property type="match status" value="1"/>
</dbReference>
<dbReference type="InterPro" id="IPR011701">
    <property type="entry name" value="MFS"/>
</dbReference>
<protein>
    <submittedName>
        <fullName evidence="6">MFS transporter</fullName>
    </submittedName>
</protein>
<feature type="transmembrane region" description="Helical" evidence="4">
    <location>
        <begin position="137"/>
        <end position="156"/>
    </location>
</feature>
<evidence type="ECO:0000313" key="6">
    <source>
        <dbReference type="EMBL" id="MVX57293.1"/>
    </source>
</evidence>
<evidence type="ECO:0000313" key="7">
    <source>
        <dbReference type="Proteomes" id="UP000472580"/>
    </source>
</evidence>
<dbReference type="SUPFAM" id="SSF103473">
    <property type="entry name" value="MFS general substrate transporter"/>
    <property type="match status" value="1"/>
</dbReference>
<dbReference type="EMBL" id="WSRP01000026">
    <property type="protein sequence ID" value="MVX57293.1"/>
    <property type="molecule type" value="Genomic_DNA"/>
</dbReference>
<keyword evidence="3 4" id="KW-0472">Membrane</keyword>
<feature type="transmembrane region" description="Helical" evidence="4">
    <location>
        <begin position="103"/>
        <end position="125"/>
    </location>
</feature>
<dbReference type="GO" id="GO:0022857">
    <property type="term" value="F:transmembrane transporter activity"/>
    <property type="evidence" value="ECO:0007669"/>
    <property type="project" value="InterPro"/>
</dbReference>
<feature type="transmembrane region" description="Helical" evidence="4">
    <location>
        <begin position="247"/>
        <end position="274"/>
    </location>
</feature>
<feature type="transmembrane region" description="Helical" evidence="4">
    <location>
        <begin position="309"/>
        <end position="328"/>
    </location>
</feature>
<evidence type="ECO:0000259" key="5">
    <source>
        <dbReference type="PROSITE" id="PS50850"/>
    </source>
</evidence>
<feature type="transmembrane region" description="Helical" evidence="4">
    <location>
        <begin position="51"/>
        <end position="71"/>
    </location>
</feature>
<reference evidence="6 7" key="1">
    <citation type="submission" date="2019-12" db="EMBL/GenBank/DDBJ databases">
        <title>Microbes associate with the intestines of laboratory mice.</title>
        <authorList>
            <person name="Navarre W."/>
            <person name="Wong E."/>
        </authorList>
    </citation>
    <scope>NUCLEOTIDE SEQUENCE [LARGE SCALE GENOMIC DNA]</scope>
    <source>
        <strain evidence="6 7">NM82_D38</strain>
    </source>
</reference>
<feature type="transmembrane region" description="Helical" evidence="4">
    <location>
        <begin position="78"/>
        <end position="97"/>
    </location>
</feature>
<accession>A0A6L6YKJ4</accession>
<evidence type="ECO:0000256" key="3">
    <source>
        <dbReference type="ARBA" id="ARBA00023136"/>
    </source>
</evidence>
<name>A0A6L6YKJ4_9BURK</name>
<dbReference type="InterPro" id="IPR020846">
    <property type="entry name" value="MFS_dom"/>
</dbReference>
<dbReference type="PANTHER" id="PTHR43129">
    <property type="entry name" value="FOSMIDOMYCIN RESISTANCE PROTEIN"/>
    <property type="match status" value="1"/>
</dbReference>
<dbReference type="Pfam" id="PF07690">
    <property type="entry name" value="MFS_1"/>
    <property type="match status" value="1"/>
</dbReference>
<evidence type="ECO:0000256" key="1">
    <source>
        <dbReference type="ARBA" id="ARBA00022692"/>
    </source>
</evidence>